<evidence type="ECO:0000256" key="7">
    <source>
        <dbReference type="ARBA" id="ARBA00023004"/>
    </source>
</evidence>
<keyword evidence="9 13" id="KW-0472">Membrane</keyword>
<dbReference type="Pfam" id="PF00067">
    <property type="entry name" value="p450"/>
    <property type="match status" value="1"/>
</dbReference>
<dbReference type="AlphaFoldDB" id="A0A5F5PZF6"/>
<dbReference type="Ensembl" id="ENSECAT00000071834.2">
    <property type="protein sequence ID" value="ENSECAP00000053916.2"/>
    <property type="gene ID" value="ENSECAG00000015010.4"/>
</dbReference>
<evidence type="ECO:0000313" key="14">
    <source>
        <dbReference type="Ensembl" id="ENSECAP00000053916.2"/>
    </source>
</evidence>
<evidence type="ECO:0000256" key="10">
    <source>
        <dbReference type="PIRSR" id="PIRSR602401-1"/>
    </source>
</evidence>
<evidence type="ECO:0000256" key="1">
    <source>
        <dbReference type="ARBA" id="ARBA00004586"/>
    </source>
</evidence>
<dbReference type="PANTHER" id="PTHR24291">
    <property type="entry name" value="CYTOCHROME P450 FAMILY 4"/>
    <property type="match status" value="1"/>
</dbReference>
<dbReference type="GO" id="GO:0020037">
    <property type="term" value="F:heme binding"/>
    <property type="evidence" value="ECO:0007669"/>
    <property type="project" value="InterPro"/>
</dbReference>
<dbReference type="GO" id="GO:0004497">
    <property type="term" value="F:monooxygenase activity"/>
    <property type="evidence" value="ECO:0007669"/>
    <property type="project" value="UniProtKB-KW"/>
</dbReference>
<evidence type="ECO:0000256" key="13">
    <source>
        <dbReference type="SAM" id="Phobius"/>
    </source>
</evidence>
<dbReference type="InterPro" id="IPR001128">
    <property type="entry name" value="Cyt_P450"/>
</dbReference>
<evidence type="ECO:0000256" key="11">
    <source>
        <dbReference type="RuleBase" id="RU000461"/>
    </source>
</evidence>
<proteinExistence type="inferred from homology"/>
<dbReference type="FunFam" id="1.10.630.10:FF:000005">
    <property type="entry name" value="cytochrome P450 4F22 isoform X2"/>
    <property type="match status" value="1"/>
</dbReference>
<evidence type="ECO:0000313" key="15">
    <source>
        <dbReference type="Proteomes" id="UP000002281"/>
    </source>
</evidence>
<evidence type="ECO:0000313" key="16">
    <source>
        <dbReference type="VGNC" id="VGNC:103412"/>
    </source>
</evidence>
<keyword evidence="13" id="KW-0812">Transmembrane</keyword>
<dbReference type="GO" id="GO:0005506">
    <property type="term" value="F:iron ion binding"/>
    <property type="evidence" value="ECO:0007669"/>
    <property type="project" value="InterPro"/>
</dbReference>
<sequence length="604" mass="68195">MPQLSLSWLGLGPVAASLWLFLLLVGVSWLLARILVWTYTFYDIVRCLRCFPQPPKRNWFLGHLGLFPPTEEGLRDVTQLVANYPQGFVTWMGPVMPLVTLCHPDMVRTIVSASAAIAPKDVVFYRFLKPWLGDGLLLSGGDKWSRHRRMLTPAFHFNILKSYVRIFNDSVNIMHAKWKRLASEGSAHLDMFEHISLMTLDSLQKCVFSFDSNCQEKPSEYISAVLELSALVTKRNQQITLHMDSLYHLIPDGWRFHRACRLVHDFTDSVIQERRRTLPDQGLDDLLKAKAKVKTLDFIDVLLLAKDEDGKELSDEDIRAEADTFMFAGHDTTASGLAWVLYNLARHPEHQERCRQEVRELLRDREPKEIEWDDLAQLPFLTMCIKESLRLHPPVTVISRRCTQDIVLPDGRIIPKGVICLISIFGTHHSPSVWPDPEVYDPFRFDPENTKETSPLAFIPFSAGPRNCIGQTFAMTEMKVVLALTLLRFRVLPAGEEPRRKPELILRAEGGLWLRVEPLSAGPHDPRPPDPGSTPTPHLTVQIPRNKSVLSPLPQPIGSQQGAVVAAEDGEGPWWVEAGPVSLSPTPCLPLPLTTGPHAARGFF</sequence>
<dbReference type="PRINTS" id="PR00463">
    <property type="entry name" value="EP450I"/>
</dbReference>
<comment type="similarity">
    <text evidence="2 11">Belongs to the cytochrome P450 family.</text>
</comment>
<keyword evidence="6 11" id="KW-0560">Oxidoreductase</keyword>
<dbReference type="VGNC" id="VGNC:103412">
    <property type="gene designation" value="CYP4F124"/>
</dbReference>
<evidence type="ECO:0000256" key="2">
    <source>
        <dbReference type="ARBA" id="ARBA00010617"/>
    </source>
</evidence>
<dbReference type="GO" id="GO:0016705">
    <property type="term" value="F:oxidoreductase activity, acting on paired donors, with incorporation or reduction of molecular oxygen"/>
    <property type="evidence" value="ECO:0007669"/>
    <property type="project" value="InterPro"/>
</dbReference>
<evidence type="ECO:0000256" key="4">
    <source>
        <dbReference type="ARBA" id="ARBA00022723"/>
    </source>
</evidence>
<comment type="subcellular location">
    <subcellularLocation>
        <location evidence="1">Endoplasmic reticulum membrane</location>
    </subcellularLocation>
</comment>
<evidence type="ECO:0000256" key="3">
    <source>
        <dbReference type="ARBA" id="ARBA00022617"/>
    </source>
</evidence>
<reference evidence="14 15" key="1">
    <citation type="journal article" date="2009" name="Science">
        <title>Genome sequence, comparative analysis, and population genetics of the domestic horse.</title>
        <authorList>
            <consortium name="Broad Institute Genome Sequencing Platform"/>
            <consortium name="Broad Institute Whole Genome Assembly Team"/>
            <person name="Wade C.M."/>
            <person name="Giulotto E."/>
            <person name="Sigurdsson S."/>
            <person name="Zoli M."/>
            <person name="Gnerre S."/>
            <person name="Imsland F."/>
            <person name="Lear T.L."/>
            <person name="Adelson D.L."/>
            <person name="Bailey E."/>
            <person name="Bellone R.R."/>
            <person name="Bloecker H."/>
            <person name="Distl O."/>
            <person name="Edgar R.C."/>
            <person name="Garber M."/>
            <person name="Leeb T."/>
            <person name="Mauceli E."/>
            <person name="MacLeod J.N."/>
            <person name="Penedo M.C.T."/>
            <person name="Raison J.M."/>
            <person name="Sharpe T."/>
            <person name="Vogel J."/>
            <person name="Andersson L."/>
            <person name="Antczak D.F."/>
            <person name="Biagi T."/>
            <person name="Binns M.M."/>
            <person name="Chowdhary B.P."/>
            <person name="Coleman S.J."/>
            <person name="Della Valle G."/>
            <person name="Fryc S."/>
            <person name="Guerin G."/>
            <person name="Hasegawa T."/>
            <person name="Hill E.W."/>
            <person name="Jurka J."/>
            <person name="Kiialainen A."/>
            <person name="Lindgren G."/>
            <person name="Liu J."/>
            <person name="Magnani E."/>
            <person name="Mickelson J.R."/>
            <person name="Murray J."/>
            <person name="Nergadze S.G."/>
            <person name="Onofrio R."/>
            <person name="Pedroni S."/>
            <person name="Piras M.F."/>
            <person name="Raudsepp T."/>
            <person name="Rocchi M."/>
            <person name="Roeed K.H."/>
            <person name="Ryder O.A."/>
            <person name="Searle S."/>
            <person name="Skow L."/>
            <person name="Swinburne J.E."/>
            <person name="Syvaenen A.C."/>
            <person name="Tozaki T."/>
            <person name="Valberg S.J."/>
            <person name="Vaudin M."/>
            <person name="White J.R."/>
            <person name="Zody M.C."/>
            <person name="Lander E.S."/>
            <person name="Lindblad-Toh K."/>
        </authorList>
    </citation>
    <scope>NUCLEOTIDE SEQUENCE [LARGE SCALE GENOMIC DNA]</scope>
    <source>
        <strain evidence="14 15">Thoroughbred</strain>
    </source>
</reference>
<accession>A0A5F5PZF6</accession>
<dbReference type="Proteomes" id="UP000002281">
    <property type="component" value="Chromosome 21"/>
</dbReference>
<dbReference type="GO" id="GO:0005789">
    <property type="term" value="C:endoplasmic reticulum membrane"/>
    <property type="evidence" value="ECO:0007669"/>
    <property type="project" value="UniProtKB-SubCell"/>
</dbReference>
<keyword evidence="8 11" id="KW-0503">Monooxygenase</keyword>
<gene>
    <name evidence="16" type="primary">CYP4F124</name>
</gene>
<keyword evidence="13" id="KW-1133">Transmembrane helix</keyword>
<comment type="cofactor">
    <cofactor evidence="10">
        <name>heme</name>
        <dbReference type="ChEBI" id="CHEBI:30413"/>
    </cofactor>
</comment>
<dbReference type="Gene3D" id="1.10.630.10">
    <property type="entry name" value="Cytochrome P450"/>
    <property type="match status" value="1"/>
</dbReference>
<keyword evidence="3 10" id="KW-0349">Heme</keyword>
<dbReference type="PANTHER" id="PTHR24291:SF198">
    <property type="entry name" value="CYTOCHROME P450 4F3"/>
    <property type="match status" value="1"/>
</dbReference>
<feature type="region of interest" description="Disordered" evidence="12">
    <location>
        <begin position="517"/>
        <end position="538"/>
    </location>
</feature>
<feature type="binding site" description="axial binding residue" evidence="10">
    <location>
        <position position="468"/>
    </location>
    <ligand>
        <name>heme</name>
        <dbReference type="ChEBI" id="CHEBI:30413"/>
    </ligand>
    <ligandPart>
        <name>Fe</name>
        <dbReference type="ChEBI" id="CHEBI:18248"/>
    </ligandPart>
</feature>
<protein>
    <submittedName>
        <fullName evidence="14">Cytochrome P450 family 4 subfamily F member 124</fullName>
    </submittedName>
</protein>
<evidence type="ECO:0000256" key="9">
    <source>
        <dbReference type="ARBA" id="ARBA00023136"/>
    </source>
</evidence>
<dbReference type="InterPro" id="IPR036396">
    <property type="entry name" value="Cyt_P450_sf"/>
</dbReference>
<evidence type="ECO:0000256" key="5">
    <source>
        <dbReference type="ARBA" id="ARBA00022824"/>
    </source>
</evidence>
<dbReference type="InterPro" id="IPR050196">
    <property type="entry name" value="Cytochrome_P450_Monoox"/>
</dbReference>
<evidence type="ECO:0000256" key="12">
    <source>
        <dbReference type="SAM" id="MobiDB-lite"/>
    </source>
</evidence>
<reference evidence="14" key="2">
    <citation type="submission" date="2025-08" db="UniProtKB">
        <authorList>
            <consortium name="Ensembl"/>
        </authorList>
    </citation>
    <scope>IDENTIFICATION</scope>
    <source>
        <strain evidence="14">Thoroughbred</strain>
    </source>
</reference>
<evidence type="ECO:0000256" key="6">
    <source>
        <dbReference type="ARBA" id="ARBA00023002"/>
    </source>
</evidence>
<organism evidence="14 15">
    <name type="scientific">Equus caballus</name>
    <name type="common">Horse</name>
    <dbReference type="NCBI Taxonomy" id="9796"/>
    <lineage>
        <taxon>Eukaryota</taxon>
        <taxon>Metazoa</taxon>
        <taxon>Chordata</taxon>
        <taxon>Craniata</taxon>
        <taxon>Vertebrata</taxon>
        <taxon>Euteleostomi</taxon>
        <taxon>Mammalia</taxon>
        <taxon>Eutheria</taxon>
        <taxon>Laurasiatheria</taxon>
        <taxon>Perissodactyla</taxon>
        <taxon>Equidae</taxon>
        <taxon>Equus</taxon>
    </lineage>
</organism>
<dbReference type="ExpressionAtlas" id="A0A5F5PZF6">
    <property type="expression patterns" value="baseline"/>
</dbReference>
<dbReference type="Bgee" id="ENSECAG00000015010">
    <property type="expression patterns" value="Expressed in blood and 19 other cell types or tissues"/>
</dbReference>
<dbReference type="PROSITE" id="PS00086">
    <property type="entry name" value="CYTOCHROME_P450"/>
    <property type="match status" value="1"/>
</dbReference>
<keyword evidence="7 10" id="KW-0408">Iron</keyword>
<keyword evidence="15" id="KW-1185">Reference proteome</keyword>
<keyword evidence="4 10" id="KW-0479">Metal-binding</keyword>
<dbReference type="SUPFAM" id="SSF48264">
    <property type="entry name" value="Cytochrome P450"/>
    <property type="match status" value="1"/>
</dbReference>
<dbReference type="GeneTree" id="ENSGT00940000154646"/>
<keyword evidence="5" id="KW-0256">Endoplasmic reticulum</keyword>
<dbReference type="InterPro" id="IPR017972">
    <property type="entry name" value="Cyt_P450_CS"/>
</dbReference>
<reference evidence="14" key="3">
    <citation type="submission" date="2025-09" db="UniProtKB">
        <authorList>
            <consortium name="Ensembl"/>
        </authorList>
    </citation>
    <scope>IDENTIFICATION</scope>
    <source>
        <strain evidence="14">Thoroughbred</strain>
    </source>
</reference>
<name>A0A5F5PZF6_HORSE</name>
<evidence type="ECO:0000256" key="8">
    <source>
        <dbReference type="ARBA" id="ARBA00023033"/>
    </source>
</evidence>
<dbReference type="PRINTS" id="PR00385">
    <property type="entry name" value="P450"/>
</dbReference>
<feature type="transmembrane region" description="Helical" evidence="13">
    <location>
        <begin position="6"/>
        <end position="32"/>
    </location>
</feature>
<dbReference type="CDD" id="cd20679">
    <property type="entry name" value="CYP4F"/>
    <property type="match status" value="1"/>
</dbReference>
<dbReference type="InterPro" id="IPR002401">
    <property type="entry name" value="Cyt_P450_E_grp-I"/>
</dbReference>